<accession>A0AAN7KZ71</accession>
<dbReference type="Proteomes" id="UP001346149">
    <property type="component" value="Unassembled WGS sequence"/>
</dbReference>
<reference evidence="1 2" key="1">
    <citation type="journal article" date="2023" name="Hortic Res">
        <title>Pangenome of water caltrop reveals structural variations and asymmetric subgenome divergence after allopolyploidization.</title>
        <authorList>
            <person name="Zhang X."/>
            <person name="Chen Y."/>
            <person name="Wang L."/>
            <person name="Yuan Y."/>
            <person name="Fang M."/>
            <person name="Shi L."/>
            <person name="Lu R."/>
            <person name="Comes H.P."/>
            <person name="Ma Y."/>
            <person name="Chen Y."/>
            <person name="Huang G."/>
            <person name="Zhou Y."/>
            <person name="Zheng Z."/>
            <person name="Qiu Y."/>
        </authorList>
    </citation>
    <scope>NUCLEOTIDE SEQUENCE [LARGE SCALE GENOMIC DNA]</scope>
    <source>
        <strain evidence="1">F231</strain>
    </source>
</reference>
<sequence>MSSGFDLISGASKKLCLCFNSLGRRRSISCCMRFRPLIKQLISHCPMQLAPHWTCSGAEFIRADHLGEYWVVSP</sequence>
<keyword evidence="2" id="KW-1185">Reference proteome</keyword>
<proteinExistence type="predicted"/>
<evidence type="ECO:0000313" key="2">
    <source>
        <dbReference type="Proteomes" id="UP001346149"/>
    </source>
</evidence>
<comment type="caution">
    <text evidence="1">The sequence shown here is derived from an EMBL/GenBank/DDBJ whole genome shotgun (WGS) entry which is preliminary data.</text>
</comment>
<name>A0AAN7KZ71_TRANT</name>
<organism evidence="1 2">
    <name type="scientific">Trapa natans</name>
    <name type="common">Water chestnut</name>
    <dbReference type="NCBI Taxonomy" id="22666"/>
    <lineage>
        <taxon>Eukaryota</taxon>
        <taxon>Viridiplantae</taxon>
        <taxon>Streptophyta</taxon>
        <taxon>Embryophyta</taxon>
        <taxon>Tracheophyta</taxon>
        <taxon>Spermatophyta</taxon>
        <taxon>Magnoliopsida</taxon>
        <taxon>eudicotyledons</taxon>
        <taxon>Gunneridae</taxon>
        <taxon>Pentapetalae</taxon>
        <taxon>rosids</taxon>
        <taxon>malvids</taxon>
        <taxon>Myrtales</taxon>
        <taxon>Lythraceae</taxon>
        <taxon>Trapa</taxon>
    </lineage>
</organism>
<evidence type="ECO:0000313" key="1">
    <source>
        <dbReference type="EMBL" id="KAK4776292.1"/>
    </source>
</evidence>
<dbReference type="EMBL" id="JAXQNO010000018">
    <property type="protein sequence ID" value="KAK4776292.1"/>
    <property type="molecule type" value="Genomic_DNA"/>
</dbReference>
<protein>
    <submittedName>
        <fullName evidence="1">Uncharacterized protein</fullName>
    </submittedName>
</protein>
<gene>
    <name evidence="1" type="ORF">SAY86_004980</name>
</gene>
<dbReference type="AlphaFoldDB" id="A0AAN7KZ71"/>